<keyword evidence="2" id="KW-1133">Transmembrane helix</keyword>
<accession>A0A5B7IWQ5</accession>
<keyword evidence="2" id="KW-0472">Membrane</keyword>
<dbReference type="AlphaFoldDB" id="A0A5B7IWQ5"/>
<name>A0A5B7IWQ5_PORTR</name>
<feature type="transmembrane region" description="Helical" evidence="2">
    <location>
        <begin position="42"/>
        <end position="59"/>
    </location>
</feature>
<feature type="region of interest" description="Disordered" evidence="1">
    <location>
        <begin position="1"/>
        <end position="33"/>
    </location>
</feature>
<protein>
    <submittedName>
        <fullName evidence="3">Uncharacterized protein</fullName>
    </submittedName>
</protein>
<evidence type="ECO:0000313" key="4">
    <source>
        <dbReference type="Proteomes" id="UP000324222"/>
    </source>
</evidence>
<keyword evidence="4" id="KW-1185">Reference proteome</keyword>
<gene>
    <name evidence="3" type="ORF">E2C01_080666</name>
</gene>
<evidence type="ECO:0000256" key="1">
    <source>
        <dbReference type="SAM" id="MobiDB-lite"/>
    </source>
</evidence>
<sequence>MPCPALPCPSRPAEACQGDPQPQGHRRTQGSLSLSTDGGMKVIMLLLLLLLLLVLLVGMRSSWGTADYRERYTRATSRVHSGSVEESHTTLTSIAPKSELSKTKTENVSGKVRNQVRCTGQGTSEWIGECGKK</sequence>
<feature type="compositionally biased region" description="Pro residues" evidence="1">
    <location>
        <begin position="1"/>
        <end position="10"/>
    </location>
</feature>
<organism evidence="3 4">
    <name type="scientific">Portunus trituberculatus</name>
    <name type="common">Swimming crab</name>
    <name type="synonym">Neptunus trituberculatus</name>
    <dbReference type="NCBI Taxonomy" id="210409"/>
    <lineage>
        <taxon>Eukaryota</taxon>
        <taxon>Metazoa</taxon>
        <taxon>Ecdysozoa</taxon>
        <taxon>Arthropoda</taxon>
        <taxon>Crustacea</taxon>
        <taxon>Multicrustacea</taxon>
        <taxon>Malacostraca</taxon>
        <taxon>Eumalacostraca</taxon>
        <taxon>Eucarida</taxon>
        <taxon>Decapoda</taxon>
        <taxon>Pleocyemata</taxon>
        <taxon>Brachyura</taxon>
        <taxon>Eubrachyura</taxon>
        <taxon>Portunoidea</taxon>
        <taxon>Portunidae</taxon>
        <taxon>Portuninae</taxon>
        <taxon>Portunus</taxon>
    </lineage>
</organism>
<feature type="region of interest" description="Disordered" evidence="1">
    <location>
        <begin position="75"/>
        <end position="108"/>
    </location>
</feature>
<proteinExistence type="predicted"/>
<dbReference type="Proteomes" id="UP000324222">
    <property type="component" value="Unassembled WGS sequence"/>
</dbReference>
<evidence type="ECO:0000313" key="3">
    <source>
        <dbReference type="EMBL" id="MPC85867.1"/>
    </source>
</evidence>
<evidence type="ECO:0000256" key="2">
    <source>
        <dbReference type="SAM" id="Phobius"/>
    </source>
</evidence>
<comment type="caution">
    <text evidence="3">The sequence shown here is derived from an EMBL/GenBank/DDBJ whole genome shotgun (WGS) entry which is preliminary data.</text>
</comment>
<keyword evidence="2" id="KW-0812">Transmembrane</keyword>
<reference evidence="3 4" key="1">
    <citation type="submission" date="2019-05" db="EMBL/GenBank/DDBJ databases">
        <title>Another draft genome of Portunus trituberculatus and its Hox gene families provides insights of decapod evolution.</title>
        <authorList>
            <person name="Jeong J.-H."/>
            <person name="Song I."/>
            <person name="Kim S."/>
            <person name="Choi T."/>
            <person name="Kim D."/>
            <person name="Ryu S."/>
            <person name="Kim W."/>
        </authorList>
    </citation>
    <scope>NUCLEOTIDE SEQUENCE [LARGE SCALE GENOMIC DNA]</scope>
    <source>
        <tissue evidence="3">Muscle</tissue>
    </source>
</reference>
<dbReference type="EMBL" id="VSRR010069834">
    <property type="protein sequence ID" value="MPC85867.1"/>
    <property type="molecule type" value="Genomic_DNA"/>
</dbReference>